<dbReference type="OrthoDB" id="9824294at2"/>
<evidence type="ECO:0000313" key="2">
    <source>
        <dbReference type="Proteomes" id="UP000242520"/>
    </source>
</evidence>
<organism evidence="1 2">
    <name type="scientific">Tepidibacter thalassicus DSM 15285</name>
    <dbReference type="NCBI Taxonomy" id="1123350"/>
    <lineage>
        <taxon>Bacteria</taxon>
        <taxon>Bacillati</taxon>
        <taxon>Bacillota</taxon>
        <taxon>Clostridia</taxon>
        <taxon>Peptostreptococcales</taxon>
        <taxon>Peptostreptococcaceae</taxon>
        <taxon>Tepidibacter</taxon>
    </lineage>
</organism>
<dbReference type="AlphaFoldDB" id="A0A1M5TZ54"/>
<reference evidence="2" key="1">
    <citation type="submission" date="2016-11" db="EMBL/GenBank/DDBJ databases">
        <authorList>
            <person name="Varghese N."/>
            <person name="Submissions S."/>
        </authorList>
    </citation>
    <scope>NUCLEOTIDE SEQUENCE [LARGE SCALE GENOMIC DNA]</scope>
    <source>
        <strain evidence="2">DSM 15285</strain>
    </source>
</reference>
<dbReference type="Proteomes" id="UP000242520">
    <property type="component" value="Unassembled WGS sequence"/>
</dbReference>
<gene>
    <name evidence="1" type="ORF">SAMN02744040_02342</name>
</gene>
<sequence>MGLKQEISQLQYRKFTDEEIKEIQKFLRYMLIGVKLDQYIKIFNYIENYSSNIYTQRSFKVKELLSFKKLKQILNDGEFKPINLFYSVNTYKTYENSSEENLGFITNILIDIDYKKSFFKNLSKDEFMQMLECEYFGIEIPCPSAIIYTGNNFHITYKIKYPVNATDKAKTLARRIQKEISNKLSCFNADKSVNLTTSTRFIYTRNFKTMNTVSVKIYEDKLYKL</sequence>
<accession>A0A1M5TZ54</accession>
<keyword evidence="2" id="KW-1185">Reference proteome</keyword>
<protein>
    <submittedName>
        <fullName evidence="1">Uncharacterized protein</fullName>
    </submittedName>
</protein>
<evidence type="ECO:0000313" key="1">
    <source>
        <dbReference type="EMBL" id="SHH55931.1"/>
    </source>
</evidence>
<feature type="non-terminal residue" evidence="1">
    <location>
        <position position="225"/>
    </location>
</feature>
<dbReference type="RefSeq" id="WP_143145434.1">
    <property type="nucleotide sequence ID" value="NZ_FQXH01000052.1"/>
</dbReference>
<dbReference type="EMBL" id="FQXH01000052">
    <property type="protein sequence ID" value="SHH55931.1"/>
    <property type="molecule type" value="Genomic_DNA"/>
</dbReference>
<name>A0A1M5TZ54_9FIRM</name>
<proteinExistence type="predicted"/>